<evidence type="ECO:0000256" key="1">
    <source>
        <dbReference type="SAM" id="Phobius"/>
    </source>
</evidence>
<keyword evidence="1" id="KW-1133">Transmembrane helix</keyword>
<proteinExistence type="predicted"/>
<protein>
    <submittedName>
        <fullName evidence="2">DUF2306 domain-containing protein</fullName>
    </submittedName>
</protein>
<dbReference type="Pfam" id="PF10067">
    <property type="entry name" value="DUF2306"/>
    <property type="match status" value="1"/>
</dbReference>
<name>A0AA49JJ99_9BACT</name>
<dbReference type="InterPro" id="IPR018750">
    <property type="entry name" value="DUF2306_membrane"/>
</dbReference>
<dbReference type="AlphaFoldDB" id="A0AA49JJ99"/>
<sequence length="233" mass="26134">METVRTIILVLHIIAGFTALTVGFVPFVAKKGGKWHNITGKIFYYAMVFVAISAFVLATMRFNPFLLMVGLLTFYSTITGYRGLKLMRQKATKGERRDWVLLIFCTLLLVITIWQTLTLTGTDNSGVIILVSVFASSLGIQLVADLRIFSGKKPMKGKAWIRYHISRISGSYIAAVTAFLVNNIHTDPEFIAWLLPTALGMPAIAYFQRQYSDKKKAVRRPAQKVVVKRRVAV</sequence>
<feature type="transmembrane region" description="Helical" evidence="1">
    <location>
        <begin position="65"/>
        <end position="84"/>
    </location>
</feature>
<feature type="transmembrane region" description="Helical" evidence="1">
    <location>
        <begin position="96"/>
        <end position="114"/>
    </location>
</feature>
<feature type="transmembrane region" description="Helical" evidence="1">
    <location>
        <begin position="165"/>
        <end position="184"/>
    </location>
</feature>
<feature type="transmembrane region" description="Helical" evidence="1">
    <location>
        <begin position="6"/>
        <end position="30"/>
    </location>
</feature>
<reference evidence="2" key="2">
    <citation type="journal article" date="2024" name="Antonie Van Leeuwenhoek">
        <title>Roseihalotalea indica gen. nov., sp. nov., a halophilic Bacteroidetes from mesopelagic Southwest Indian Ocean with higher carbohydrate metabolic potential.</title>
        <authorList>
            <person name="Chen B."/>
            <person name="Zhang M."/>
            <person name="Lin D."/>
            <person name="Ye J."/>
            <person name="Tang K."/>
        </authorList>
    </citation>
    <scope>NUCLEOTIDE SEQUENCE</scope>
    <source>
        <strain evidence="2">TK19036</strain>
    </source>
</reference>
<dbReference type="EMBL" id="CP120682">
    <property type="protein sequence ID" value="WKN39207.1"/>
    <property type="molecule type" value="Genomic_DNA"/>
</dbReference>
<keyword evidence="1" id="KW-0812">Transmembrane</keyword>
<feature type="transmembrane region" description="Helical" evidence="1">
    <location>
        <begin position="190"/>
        <end position="207"/>
    </location>
</feature>
<evidence type="ECO:0000313" key="2">
    <source>
        <dbReference type="EMBL" id="WKN39207.1"/>
    </source>
</evidence>
<feature type="transmembrane region" description="Helical" evidence="1">
    <location>
        <begin position="126"/>
        <end position="144"/>
    </location>
</feature>
<reference evidence="2" key="1">
    <citation type="journal article" date="2023" name="Comput. Struct. Biotechnol. J.">
        <title>Discovery of a novel marine Bacteroidetes with a rich repertoire of carbohydrate-active enzymes.</title>
        <authorList>
            <person name="Chen B."/>
            <person name="Liu G."/>
            <person name="Chen Q."/>
            <person name="Wang H."/>
            <person name="Liu L."/>
            <person name="Tang K."/>
        </authorList>
    </citation>
    <scope>NUCLEOTIDE SEQUENCE</scope>
    <source>
        <strain evidence="2">TK19036</strain>
    </source>
</reference>
<accession>A0AA49JJ99</accession>
<organism evidence="2">
    <name type="scientific">Roseihalotalea indica</name>
    <dbReference type="NCBI Taxonomy" id="2867963"/>
    <lineage>
        <taxon>Bacteria</taxon>
        <taxon>Pseudomonadati</taxon>
        <taxon>Bacteroidota</taxon>
        <taxon>Cytophagia</taxon>
        <taxon>Cytophagales</taxon>
        <taxon>Catalimonadaceae</taxon>
        <taxon>Roseihalotalea</taxon>
    </lineage>
</organism>
<keyword evidence="1" id="KW-0472">Membrane</keyword>
<gene>
    <name evidence="2" type="ORF">K4G66_10910</name>
</gene>